<dbReference type="InterPro" id="IPR036390">
    <property type="entry name" value="WH_DNA-bd_sf"/>
</dbReference>
<name>A0A1G6SNM2_9ACTN</name>
<dbReference type="Pfam" id="PF03466">
    <property type="entry name" value="LysR_substrate"/>
    <property type="match status" value="1"/>
</dbReference>
<dbReference type="Pfam" id="PF00126">
    <property type="entry name" value="HTH_1"/>
    <property type="match status" value="1"/>
</dbReference>
<dbReference type="SUPFAM" id="SSF46785">
    <property type="entry name" value="Winged helix' DNA-binding domain"/>
    <property type="match status" value="1"/>
</dbReference>
<dbReference type="SUPFAM" id="SSF53850">
    <property type="entry name" value="Periplasmic binding protein-like II"/>
    <property type="match status" value="1"/>
</dbReference>
<comment type="similarity">
    <text evidence="1">Belongs to the LysR transcriptional regulatory family.</text>
</comment>
<dbReference type="Gene3D" id="3.40.190.290">
    <property type="match status" value="1"/>
</dbReference>
<keyword evidence="4" id="KW-0010">Activator</keyword>
<dbReference type="NCBIfam" id="NF009888">
    <property type="entry name" value="PRK13348.1"/>
    <property type="match status" value="1"/>
</dbReference>
<dbReference type="NCBIfam" id="NF002964">
    <property type="entry name" value="PRK03635.1"/>
    <property type="match status" value="1"/>
</dbReference>
<dbReference type="NCBIfam" id="TIGR03298">
    <property type="entry name" value="argP"/>
    <property type="match status" value="1"/>
</dbReference>
<keyword evidence="5" id="KW-0804">Transcription</keyword>
<dbReference type="PANTHER" id="PTHR30579">
    <property type="entry name" value="TRANSCRIPTIONAL REGULATOR"/>
    <property type="match status" value="1"/>
</dbReference>
<sequence length="308" mass="32948">MHLDPAALSTLAVVLRLGSLDAAAQELHLTPSAVSQRLRALENRVGQVLVRRSRPVQPTEGGEVLLRLAAQIELLQAEALTELHAGSDPSAPPTQLAVAVNADSLATWFLPVVADVQTTQHVVLELLRDDERHSAELLRQGRVIGAVTSEPRPIQGCRTVPLGSLRYQAVAAPGWVERWGSGTAVDLGRAPVLVFDRRDTLQHTMLSALGWDGAPPPATSVPSSWDFDRAVRLGIGWGMLPEPTITQALDAGELVALWPGRGHVDVALSWQHWRLESATTTALTTAVVARAAEVLRPPDPVASARPGP</sequence>
<evidence type="ECO:0000256" key="4">
    <source>
        <dbReference type="ARBA" id="ARBA00023159"/>
    </source>
</evidence>
<evidence type="ECO:0000259" key="6">
    <source>
        <dbReference type="PROSITE" id="PS50931"/>
    </source>
</evidence>
<dbReference type="OrthoDB" id="3252676at2"/>
<dbReference type="Gene3D" id="1.10.10.10">
    <property type="entry name" value="Winged helix-like DNA-binding domain superfamily/Winged helix DNA-binding domain"/>
    <property type="match status" value="1"/>
</dbReference>
<evidence type="ECO:0000256" key="2">
    <source>
        <dbReference type="ARBA" id="ARBA00023015"/>
    </source>
</evidence>
<dbReference type="InterPro" id="IPR000847">
    <property type="entry name" value="LysR_HTH_N"/>
</dbReference>
<dbReference type="EMBL" id="LT629688">
    <property type="protein sequence ID" value="SDD17817.1"/>
    <property type="molecule type" value="Genomic_DNA"/>
</dbReference>
<evidence type="ECO:0000313" key="8">
    <source>
        <dbReference type="Proteomes" id="UP000198546"/>
    </source>
</evidence>
<dbReference type="RefSeq" id="WP_090590064.1">
    <property type="nucleotide sequence ID" value="NZ_LT629688.1"/>
</dbReference>
<dbReference type="InterPro" id="IPR050176">
    <property type="entry name" value="LTTR"/>
</dbReference>
<dbReference type="PROSITE" id="PS50931">
    <property type="entry name" value="HTH_LYSR"/>
    <property type="match status" value="1"/>
</dbReference>
<dbReference type="AlphaFoldDB" id="A0A1G6SNM2"/>
<evidence type="ECO:0000256" key="1">
    <source>
        <dbReference type="ARBA" id="ARBA00009437"/>
    </source>
</evidence>
<dbReference type="GO" id="GO:0003700">
    <property type="term" value="F:DNA-binding transcription factor activity"/>
    <property type="evidence" value="ECO:0007669"/>
    <property type="project" value="InterPro"/>
</dbReference>
<proteinExistence type="inferred from homology"/>
<evidence type="ECO:0000313" key="7">
    <source>
        <dbReference type="EMBL" id="SDD17817.1"/>
    </source>
</evidence>
<reference evidence="7 8" key="1">
    <citation type="submission" date="2016-10" db="EMBL/GenBank/DDBJ databases">
        <authorList>
            <person name="de Groot N.N."/>
        </authorList>
    </citation>
    <scope>NUCLEOTIDE SEQUENCE [LARGE SCALE GENOMIC DNA]</scope>
    <source>
        <strain evidence="7 8">MON 2.2</strain>
    </source>
</reference>
<gene>
    <name evidence="7" type="ORF">SAMN04489747_0365</name>
</gene>
<dbReference type="Proteomes" id="UP000198546">
    <property type="component" value="Chromosome i"/>
</dbReference>
<dbReference type="InterPro" id="IPR017685">
    <property type="entry name" value="ArgP"/>
</dbReference>
<keyword evidence="8" id="KW-1185">Reference proteome</keyword>
<keyword evidence="3" id="KW-0238">DNA-binding</keyword>
<dbReference type="InterPro" id="IPR005119">
    <property type="entry name" value="LysR_subst-bd"/>
</dbReference>
<dbReference type="GO" id="GO:0003677">
    <property type="term" value="F:DNA binding"/>
    <property type="evidence" value="ECO:0007669"/>
    <property type="project" value="UniProtKB-KW"/>
</dbReference>
<evidence type="ECO:0000256" key="5">
    <source>
        <dbReference type="ARBA" id="ARBA00023163"/>
    </source>
</evidence>
<feature type="domain" description="HTH lysR-type" evidence="6">
    <location>
        <begin position="3"/>
        <end position="59"/>
    </location>
</feature>
<dbReference type="PANTHER" id="PTHR30579:SF2">
    <property type="entry name" value="HTH-TYPE TRANSCRIPTIONAL REGULATOR ARGP"/>
    <property type="match status" value="1"/>
</dbReference>
<accession>A0A1G6SNM2</accession>
<dbReference type="InterPro" id="IPR036388">
    <property type="entry name" value="WH-like_DNA-bd_sf"/>
</dbReference>
<keyword evidence="2" id="KW-0805">Transcription regulation</keyword>
<organism evidence="7 8">
    <name type="scientific">Auraticoccus monumenti</name>
    <dbReference type="NCBI Taxonomy" id="675864"/>
    <lineage>
        <taxon>Bacteria</taxon>
        <taxon>Bacillati</taxon>
        <taxon>Actinomycetota</taxon>
        <taxon>Actinomycetes</taxon>
        <taxon>Propionibacteriales</taxon>
        <taxon>Propionibacteriaceae</taxon>
        <taxon>Auraticoccus</taxon>
    </lineage>
</organism>
<dbReference type="STRING" id="675864.SAMN04489747_0365"/>
<protein>
    <submittedName>
        <fullName evidence="7">LysR family transcriptional regulator, chromosome initiation inhibitor</fullName>
    </submittedName>
</protein>
<evidence type="ECO:0000256" key="3">
    <source>
        <dbReference type="ARBA" id="ARBA00023125"/>
    </source>
</evidence>